<dbReference type="InterPro" id="IPR049326">
    <property type="entry name" value="Rhodopsin_dom_fungi"/>
</dbReference>
<feature type="region of interest" description="Disordered" evidence="6">
    <location>
        <begin position="273"/>
        <end position="302"/>
    </location>
</feature>
<organism evidence="9 10">
    <name type="scientific">Arthroderma otae (strain ATCC MYA-4605 / CBS 113480)</name>
    <name type="common">Microsporum canis</name>
    <dbReference type="NCBI Taxonomy" id="554155"/>
    <lineage>
        <taxon>Eukaryota</taxon>
        <taxon>Fungi</taxon>
        <taxon>Dikarya</taxon>
        <taxon>Ascomycota</taxon>
        <taxon>Pezizomycotina</taxon>
        <taxon>Eurotiomycetes</taxon>
        <taxon>Eurotiomycetidae</taxon>
        <taxon>Onygenales</taxon>
        <taxon>Arthrodermataceae</taxon>
        <taxon>Microsporum</taxon>
    </lineage>
</organism>
<keyword evidence="10" id="KW-1185">Reference proteome</keyword>
<feature type="domain" description="Rhodopsin" evidence="8">
    <location>
        <begin position="122"/>
        <end position="241"/>
    </location>
</feature>
<feature type="transmembrane region" description="Helical" evidence="7">
    <location>
        <begin position="26"/>
        <end position="47"/>
    </location>
</feature>
<dbReference type="HOGENOM" id="CLU_028200_25_4_1"/>
<evidence type="ECO:0000256" key="7">
    <source>
        <dbReference type="SAM" id="Phobius"/>
    </source>
</evidence>
<dbReference type="eggNOG" id="ENOG502SMK9">
    <property type="taxonomic scope" value="Eukaryota"/>
</dbReference>
<dbReference type="STRING" id="554155.C5FXV4"/>
<dbReference type="Pfam" id="PF20684">
    <property type="entry name" value="Fung_rhodopsin"/>
    <property type="match status" value="1"/>
</dbReference>
<evidence type="ECO:0000256" key="1">
    <source>
        <dbReference type="ARBA" id="ARBA00004141"/>
    </source>
</evidence>
<keyword evidence="3 7" id="KW-1133">Transmembrane helix</keyword>
<proteinExistence type="inferred from homology"/>
<dbReference type="InterPro" id="IPR052337">
    <property type="entry name" value="SAT4-like"/>
</dbReference>
<dbReference type="VEuPathDB" id="FungiDB:MCYG_07171"/>
<accession>C5FXV4</accession>
<feature type="transmembrane region" description="Helical" evidence="7">
    <location>
        <begin position="216"/>
        <end position="236"/>
    </location>
</feature>
<dbReference type="GeneID" id="9230460"/>
<dbReference type="RefSeq" id="XP_002843388.1">
    <property type="nucleotide sequence ID" value="XM_002843342.1"/>
</dbReference>
<keyword evidence="4 7" id="KW-0472">Membrane</keyword>
<evidence type="ECO:0000256" key="2">
    <source>
        <dbReference type="ARBA" id="ARBA00022692"/>
    </source>
</evidence>
<dbReference type="AlphaFoldDB" id="C5FXV4"/>
<feature type="transmembrane region" description="Helical" evidence="7">
    <location>
        <begin position="176"/>
        <end position="196"/>
    </location>
</feature>
<dbReference type="Proteomes" id="UP000002035">
    <property type="component" value="Unassembled WGS sequence"/>
</dbReference>
<sequence>MRPSPEIVASWPKPNYVDPEYQGPQLVIVTLTFCSLSYIVVVLRMYVRLRIKKNAGWDDWLIVATLPFAAALTASNIIGVYHGWGKIRQILIYSAVLLMFEPEWKAIIFGITDPNGARLLGRPLSNYWKDPLRRNCIDNNTRIISGSVPHIVTDIIIWAIPIPTLYRMYLPRREKVVLILIMSLGLVACAAAVIRLGYTYVYFYITYDYTWVGYNLWIWLNIETNLAVICASLPILRPLARKYVWESASGESSDPGLPMETQPVGQRAIQELTSNQDSNIDGIVKTNLEPPPKVYHPVKEQS</sequence>
<dbReference type="OrthoDB" id="5329176at2759"/>
<dbReference type="GO" id="GO:0016020">
    <property type="term" value="C:membrane"/>
    <property type="evidence" value="ECO:0007669"/>
    <property type="project" value="UniProtKB-SubCell"/>
</dbReference>
<evidence type="ECO:0000256" key="6">
    <source>
        <dbReference type="SAM" id="MobiDB-lite"/>
    </source>
</evidence>
<comment type="similarity">
    <text evidence="5">Belongs to the SAT4 family.</text>
</comment>
<evidence type="ECO:0000256" key="4">
    <source>
        <dbReference type="ARBA" id="ARBA00023136"/>
    </source>
</evidence>
<evidence type="ECO:0000256" key="5">
    <source>
        <dbReference type="ARBA" id="ARBA00038359"/>
    </source>
</evidence>
<comment type="subcellular location">
    <subcellularLocation>
        <location evidence="1">Membrane</location>
        <topology evidence="1">Multi-pass membrane protein</topology>
    </subcellularLocation>
</comment>
<name>C5FXV4_ARTOC</name>
<gene>
    <name evidence="9" type="ORF">MCYG_07171</name>
</gene>
<dbReference type="OMA" id="DWLMLAT"/>
<dbReference type="EMBL" id="DS995707">
    <property type="protein sequence ID" value="EEQ34352.1"/>
    <property type="molecule type" value="Genomic_DNA"/>
</dbReference>
<keyword evidence="2 7" id="KW-0812">Transmembrane</keyword>
<evidence type="ECO:0000256" key="3">
    <source>
        <dbReference type="ARBA" id="ARBA00022989"/>
    </source>
</evidence>
<evidence type="ECO:0000313" key="10">
    <source>
        <dbReference type="Proteomes" id="UP000002035"/>
    </source>
</evidence>
<dbReference type="PANTHER" id="PTHR33048:SF129">
    <property type="entry name" value="INTEGRAL MEMBRANE PROTEIN-RELATED"/>
    <property type="match status" value="1"/>
</dbReference>
<evidence type="ECO:0000313" key="9">
    <source>
        <dbReference type="EMBL" id="EEQ34352.1"/>
    </source>
</evidence>
<dbReference type="PANTHER" id="PTHR33048">
    <property type="entry name" value="PTH11-LIKE INTEGRAL MEMBRANE PROTEIN (AFU_ORTHOLOGUE AFUA_5G11245)"/>
    <property type="match status" value="1"/>
</dbReference>
<evidence type="ECO:0000259" key="8">
    <source>
        <dbReference type="Pfam" id="PF20684"/>
    </source>
</evidence>
<reference evidence="10" key="1">
    <citation type="journal article" date="2012" name="MBio">
        <title>Comparative genome analysis of Trichophyton rubrum and related dermatophytes reveals candidate genes involved in infection.</title>
        <authorList>
            <person name="Martinez D.A."/>
            <person name="Oliver B.G."/>
            <person name="Graeser Y."/>
            <person name="Goldberg J.M."/>
            <person name="Li W."/>
            <person name="Martinez-Rossi N.M."/>
            <person name="Monod M."/>
            <person name="Shelest E."/>
            <person name="Barton R.C."/>
            <person name="Birch E."/>
            <person name="Brakhage A.A."/>
            <person name="Chen Z."/>
            <person name="Gurr S.J."/>
            <person name="Heiman D."/>
            <person name="Heitman J."/>
            <person name="Kosti I."/>
            <person name="Rossi A."/>
            <person name="Saif S."/>
            <person name="Samalova M."/>
            <person name="Saunders C.W."/>
            <person name="Shea T."/>
            <person name="Summerbell R.C."/>
            <person name="Xu J."/>
            <person name="Young S."/>
            <person name="Zeng Q."/>
            <person name="Birren B.W."/>
            <person name="Cuomo C.A."/>
            <person name="White T.C."/>
        </authorList>
    </citation>
    <scope>NUCLEOTIDE SEQUENCE [LARGE SCALE GENOMIC DNA]</scope>
    <source>
        <strain evidence="10">ATCC MYA-4605 / CBS 113480</strain>
    </source>
</reference>
<feature type="transmembrane region" description="Helical" evidence="7">
    <location>
        <begin position="59"/>
        <end position="84"/>
    </location>
</feature>
<protein>
    <recommendedName>
        <fullName evidence="8">Rhodopsin domain-containing protein</fullName>
    </recommendedName>
</protein>